<dbReference type="GO" id="GO:0042597">
    <property type="term" value="C:periplasmic space"/>
    <property type="evidence" value="ECO:0007669"/>
    <property type="project" value="UniProtKB-SubCell"/>
</dbReference>
<evidence type="ECO:0000256" key="6">
    <source>
        <dbReference type="SAM" id="SignalP"/>
    </source>
</evidence>
<evidence type="ECO:0000256" key="4">
    <source>
        <dbReference type="ARBA" id="ARBA00022729"/>
    </source>
</evidence>
<evidence type="ECO:0000256" key="5">
    <source>
        <dbReference type="ARBA" id="ARBA00022764"/>
    </source>
</evidence>
<dbReference type="InterPro" id="IPR050490">
    <property type="entry name" value="Bact_solute-bd_prot1"/>
</dbReference>
<comment type="subcellular location">
    <subcellularLocation>
        <location evidence="1">Periplasm</location>
    </subcellularLocation>
</comment>
<dbReference type="Gene3D" id="3.40.190.10">
    <property type="entry name" value="Periplasmic binding protein-like II"/>
    <property type="match status" value="2"/>
</dbReference>
<name>A0A6N9T7T8_9HYPH</name>
<comment type="caution">
    <text evidence="7">The sequence shown here is derived from an EMBL/GenBank/DDBJ whole genome shotgun (WGS) entry which is preliminary data.</text>
</comment>
<dbReference type="Proteomes" id="UP000469011">
    <property type="component" value="Unassembled WGS sequence"/>
</dbReference>
<dbReference type="EMBL" id="JAAAMG010000014">
    <property type="protein sequence ID" value="NDW06136.1"/>
    <property type="molecule type" value="Genomic_DNA"/>
</dbReference>
<dbReference type="PANTHER" id="PTHR43649:SF34">
    <property type="entry name" value="ABC TRANSPORTER PERIPLASMIC-BINDING PROTEIN YCJN-RELATED"/>
    <property type="match status" value="1"/>
</dbReference>
<keyword evidence="3" id="KW-0813">Transport</keyword>
<dbReference type="CDD" id="cd14750">
    <property type="entry name" value="PBP2_TMBP"/>
    <property type="match status" value="1"/>
</dbReference>
<reference evidence="7 8" key="1">
    <citation type="submission" date="2020-01" db="EMBL/GenBank/DDBJ databases">
        <title>Jiella pacifica sp. nov.</title>
        <authorList>
            <person name="Xue Z."/>
            <person name="Zhu S."/>
            <person name="Chen J."/>
            <person name="Yang J."/>
        </authorList>
    </citation>
    <scope>NUCLEOTIDE SEQUENCE [LARGE SCALE GENOMIC DNA]</scope>
    <source>
        <strain evidence="7 8">40Bstr34</strain>
    </source>
</reference>
<keyword evidence="4 6" id="KW-0732">Signal</keyword>
<dbReference type="SUPFAM" id="SSF53850">
    <property type="entry name" value="Periplasmic binding protein-like II"/>
    <property type="match status" value="1"/>
</dbReference>
<proteinExistence type="inferred from homology"/>
<feature type="signal peptide" evidence="6">
    <location>
        <begin position="1"/>
        <end position="23"/>
    </location>
</feature>
<evidence type="ECO:0000256" key="3">
    <source>
        <dbReference type="ARBA" id="ARBA00022448"/>
    </source>
</evidence>
<organism evidence="7 8">
    <name type="scientific">Jiella pacifica</name>
    <dbReference type="NCBI Taxonomy" id="2696469"/>
    <lineage>
        <taxon>Bacteria</taxon>
        <taxon>Pseudomonadati</taxon>
        <taxon>Pseudomonadota</taxon>
        <taxon>Alphaproteobacteria</taxon>
        <taxon>Hyphomicrobiales</taxon>
        <taxon>Aurantimonadaceae</taxon>
        <taxon>Jiella</taxon>
    </lineage>
</organism>
<accession>A0A6N9T7T8</accession>
<dbReference type="RefSeq" id="WP_163464666.1">
    <property type="nucleotide sequence ID" value="NZ_JAAAMG010000014.1"/>
</dbReference>
<keyword evidence="8" id="KW-1185">Reference proteome</keyword>
<dbReference type="InterPro" id="IPR006059">
    <property type="entry name" value="SBP"/>
</dbReference>
<evidence type="ECO:0000256" key="1">
    <source>
        <dbReference type="ARBA" id="ARBA00004418"/>
    </source>
</evidence>
<evidence type="ECO:0000313" key="7">
    <source>
        <dbReference type="EMBL" id="NDW06136.1"/>
    </source>
</evidence>
<keyword evidence="5" id="KW-0574">Periplasm</keyword>
<gene>
    <name evidence="7" type="ORF">GTK09_17075</name>
</gene>
<dbReference type="Pfam" id="PF01547">
    <property type="entry name" value="SBP_bac_1"/>
    <property type="match status" value="1"/>
</dbReference>
<dbReference type="PANTHER" id="PTHR43649">
    <property type="entry name" value="ARABINOSE-BINDING PROTEIN-RELATED"/>
    <property type="match status" value="1"/>
</dbReference>
<comment type="similarity">
    <text evidence="2">Belongs to the bacterial solute-binding protein 1 family.</text>
</comment>
<feature type="chain" id="PRO_5026912796" evidence="6">
    <location>
        <begin position="24"/>
        <end position="421"/>
    </location>
</feature>
<evidence type="ECO:0000256" key="2">
    <source>
        <dbReference type="ARBA" id="ARBA00008520"/>
    </source>
</evidence>
<dbReference type="AlphaFoldDB" id="A0A6N9T7T8"/>
<sequence>MKFRNMALAVAASALMSGGAAKAEELALVAGSIGKDISELRMQLDAFEKETGHTVKLVEMPASTTDQFGQYRLWLSAGNADVDVYRTDVIWAPQLATNFVDLSEAMKDEIPKHNPSIIQSQTVDGKLVAFPMYTDAPALYYRSDLLEKYGKEPPKTWAELTETAKEIQDKEREAGNGQMNGFVFQGAPYEGLTCDALEWVASNGGGQIVSPDGEITINNEKAAAAIDMAKGWVGTIAPEGVLSYKEEEARGVWQTGNAVFMRNWPYAYALSAGDDSAVKGKFDVTPLPAGEGGKSAACLGGWNLAVSKYSEHQEAAIELVKFLGSQEAQKERAMNSSRLPTIPALYEDPEIAEAQPIVAAWGDVVENAVPRPSAATKKQYNEVSKEFWTAVNETLSGRGSAADNLDQLEKRLRRLKRSAWE</sequence>
<protein>
    <submittedName>
        <fullName evidence="7">Extracellular solute-binding protein</fullName>
    </submittedName>
</protein>
<evidence type="ECO:0000313" key="8">
    <source>
        <dbReference type="Proteomes" id="UP000469011"/>
    </source>
</evidence>